<feature type="zinc finger region" description="C3H1-type" evidence="4">
    <location>
        <begin position="306"/>
        <end position="329"/>
    </location>
</feature>
<dbReference type="PANTHER" id="PTHR46156:SF1">
    <property type="entry name" value="ZINC FINGER CCCH DOMAIN-CONTAINING PROTEIN 3"/>
    <property type="match status" value="1"/>
</dbReference>
<feature type="region of interest" description="Disordered" evidence="5">
    <location>
        <begin position="77"/>
        <end position="110"/>
    </location>
</feature>
<keyword evidence="1 4" id="KW-0479">Metal-binding</keyword>
<keyword evidence="2 4" id="KW-0863">Zinc-finger</keyword>
<feature type="domain" description="C3H1-type" evidence="6">
    <location>
        <begin position="330"/>
        <end position="356"/>
    </location>
</feature>
<proteinExistence type="predicted"/>
<dbReference type="FunFam" id="4.10.1000.10:FF:000035">
    <property type="entry name" value="CCCH zinc finger protein, variant"/>
    <property type="match status" value="1"/>
</dbReference>
<feature type="domain" description="C3H1-type" evidence="6">
    <location>
        <begin position="357"/>
        <end position="385"/>
    </location>
</feature>
<feature type="zinc finger region" description="C3H1-type" evidence="4">
    <location>
        <begin position="357"/>
        <end position="385"/>
    </location>
</feature>
<protein>
    <recommendedName>
        <fullName evidence="6">C3H1-type domain-containing protein</fullName>
    </recommendedName>
</protein>
<evidence type="ECO:0000256" key="5">
    <source>
        <dbReference type="SAM" id="MobiDB-lite"/>
    </source>
</evidence>
<feature type="domain" description="C3H1-type" evidence="6">
    <location>
        <begin position="306"/>
        <end position="329"/>
    </location>
</feature>
<dbReference type="InterPro" id="IPR000571">
    <property type="entry name" value="Znf_CCCH"/>
</dbReference>
<dbReference type="InterPro" id="IPR036855">
    <property type="entry name" value="Znf_CCCH_sf"/>
</dbReference>
<evidence type="ECO:0000256" key="2">
    <source>
        <dbReference type="ARBA" id="ARBA00022771"/>
    </source>
</evidence>
<feature type="compositionally biased region" description="Acidic residues" evidence="5">
    <location>
        <begin position="422"/>
        <end position="460"/>
    </location>
</feature>
<name>A0A2J6QJZ5_9HELO</name>
<sequence>MDSNDQDVLLAKIGQLAGQINRHKNAQNTDQQSQANPYVRSNNYGGMEGFTQSTDHIRGGYSSRRYSRAGRILPVHRNRTLVLNGKTPTQGPDASVSNDKENPSLSANNTGTAWVTKQDRHLQLINTSIFEKDSQKRAKAIEQTRQQKLKQKDERETAKLIRHLQRGNNIHGTSMGATGVINNNILDVNGIRFRVTHGGSKLVKVPGEDWPRDASKPLQLSGSVMSLRCTGDLNAAKYTPKSALVGGVRFYRSKNGNMYRSGIIKAYRRTGVVKKINEPCKIFTTTGSCPKGPRCRYIHDPTKVAVCKDFLQKGFCPSGNSCDLSHELTPERTPTCLHFAKGNCSNPNCRYTHVRASPTALVCRAFGIYGYCEKGASCTERHVNECPDFSNTGTCTTKGCKLPHRHKASVMRNITARTGESSTEESSDMSSDDEDEEIDSDDVDSDDLDEEFFGDEDGNIDSDIPMQQDYVQLK</sequence>
<feature type="zinc finger region" description="C3H1-type" evidence="4">
    <location>
        <begin position="330"/>
        <end position="356"/>
    </location>
</feature>
<dbReference type="SUPFAM" id="SSF90229">
    <property type="entry name" value="CCCH zinc finger"/>
    <property type="match status" value="3"/>
</dbReference>
<feature type="region of interest" description="Disordered" evidence="5">
    <location>
        <begin position="411"/>
        <end position="474"/>
    </location>
</feature>
<dbReference type="Proteomes" id="UP000235672">
    <property type="component" value="Unassembled WGS sequence"/>
</dbReference>
<dbReference type="Gene3D" id="4.10.1000.10">
    <property type="entry name" value="Zinc finger, CCCH-type"/>
    <property type="match status" value="2"/>
</dbReference>
<accession>A0A2J6QJZ5</accession>
<evidence type="ECO:0000256" key="3">
    <source>
        <dbReference type="ARBA" id="ARBA00022833"/>
    </source>
</evidence>
<reference evidence="7 8" key="1">
    <citation type="submission" date="2016-05" db="EMBL/GenBank/DDBJ databases">
        <title>A degradative enzymes factory behind the ericoid mycorrhizal symbiosis.</title>
        <authorList>
            <consortium name="DOE Joint Genome Institute"/>
            <person name="Martino E."/>
            <person name="Morin E."/>
            <person name="Grelet G."/>
            <person name="Kuo A."/>
            <person name="Kohler A."/>
            <person name="Daghino S."/>
            <person name="Barry K."/>
            <person name="Choi C."/>
            <person name="Cichocki N."/>
            <person name="Clum A."/>
            <person name="Copeland A."/>
            <person name="Hainaut M."/>
            <person name="Haridas S."/>
            <person name="Labutti K."/>
            <person name="Lindquist E."/>
            <person name="Lipzen A."/>
            <person name="Khouja H.-R."/>
            <person name="Murat C."/>
            <person name="Ohm R."/>
            <person name="Olson A."/>
            <person name="Spatafora J."/>
            <person name="Veneault-Fourrey C."/>
            <person name="Henrissat B."/>
            <person name="Grigoriev I."/>
            <person name="Martin F."/>
            <person name="Perotto S."/>
        </authorList>
    </citation>
    <scope>NUCLEOTIDE SEQUENCE [LARGE SCALE GENOMIC DNA]</scope>
    <source>
        <strain evidence="7 8">UAMH 7357</strain>
    </source>
</reference>
<evidence type="ECO:0000256" key="1">
    <source>
        <dbReference type="ARBA" id="ARBA00022723"/>
    </source>
</evidence>
<dbReference type="SMART" id="SM00356">
    <property type="entry name" value="ZnF_C3H1"/>
    <property type="match status" value="4"/>
</dbReference>
<dbReference type="PROSITE" id="PS50103">
    <property type="entry name" value="ZF_C3H1"/>
    <property type="match status" value="4"/>
</dbReference>
<organism evidence="7 8">
    <name type="scientific">Hyaloscypha hepaticicola</name>
    <dbReference type="NCBI Taxonomy" id="2082293"/>
    <lineage>
        <taxon>Eukaryota</taxon>
        <taxon>Fungi</taxon>
        <taxon>Dikarya</taxon>
        <taxon>Ascomycota</taxon>
        <taxon>Pezizomycotina</taxon>
        <taxon>Leotiomycetes</taxon>
        <taxon>Helotiales</taxon>
        <taxon>Hyaloscyphaceae</taxon>
        <taxon>Hyaloscypha</taxon>
    </lineage>
</organism>
<dbReference type="OrthoDB" id="410307at2759"/>
<dbReference type="GO" id="GO:0005634">
    <property type="term" value="C:nucleus"/>
    <property type="evidence" value="ECO:0007669"/>
    <property type="project" value="TreeGrafter"/>
</dbReference>
<evidence type="ECO:0000313" key="8">
    <source>
        <dbReference type="Proteomes" id="UP000235672"/>
    </source>
</evidence>
<evidence type="ECO:0000259" key="6">
    <source>
        <dbReference type="PROSITE" id="PS50103"/>
    </source>
</evidence>
<dbReference type="GO" id="GO:0008270">
    <property type="term" value="F:zinc ion binding"/>
    <property type="evidence" value="ECO:0007669"/>
    <property type="project" value="UniProtKB-KW"/>
</dbReference>
<evidence type="ECO:0000313" key="7">
    <source>
        <dbReference type="EMBL" id="PMD26591.1"/>
    </source>
</evidence>
<dbReference type="Gene3D" id="6.10.250.3220">
    <property type="match status" value="1"/>
</dbReference>
<gene>
    <name evidence="7" type="ORF">NA56DRAFT_667834</name>
</gene>
<feature type="domain" description="C3H1-type" evidence="6">
    <location>
        <begin position="274"/>
        <end position="302"/>
    </location>
</feature>
<dbReference type="Pfam" id="PF00642">
    <property type="entry name" value="zf-CCCH"/>
    <property type="match status" value="1"/>
</dbReference>
<dbReference type="PANTHER" id="PTHR46156">
    <property type="entry name" value="CCCH ZINGC FINGER"/>
    <property type="match status" value="1"/>
</dbReference>
<dbReference type="STRING" id="1745343.A0A2J6QJZ5"/>
<dbReference type="EMBL" id="KZ613467">
    <property type="protein sequence ID" value="PMD26591.1"/>
    <property type="molecule type" value="Genomic_DNA"/>
</dbReference>
<evidence type="ECO:0000256" key="4">
    <source>
        <dbReference type="PROSITE-ProRule" id="PRU00723"/>
    </source>
</evidence>
<keyword evidence="3 4" id="KW-0862">Zinc</keyword>
<keyword evidence="8" id="KW-1185">Reference proteome</keyword>
<feature type="zinc finger region" description="C3H1-type" evidence="4">
    <location>
        <begin position="274"/>
        <end position="302"/>
    </location>
</feature>
<dbReference type="AlphaFoldDB" id="A0A2J6QJZ5"/>
<feature type="compositionally biased region" description="Polar residues" evidence="5">
    <location>
        <begin position="86"/>
        <end position="110"/>
    </location>
</feature>